<evidence type="ECO:0000313" key="3">
    <source>
        <dbReference type="Proteomes" id="UP000012112"/>
    </source>
</evidence>
<sequence>MFNRNRPTKIDIGDEGILIYLWYRNRGSDSGDVKDGNQNPVPEHCGTTGTGE</sequence>
<evidence type="ECO:0000313" key="2">
    <source>
        <dbReference type="EMBL" id="EMO54802.1"/>
    </source>
</evidence>
<reference evidence="2 3" key="1">
    <citation type="submission" date="2013-01" db="EMBL/GenBank/DDBJ databases">
        <authorList>
            <person name="Harkins D.M."/>
            <person name="Durkin A.S."/>
            <person name="Brinkac L.M."/>
            <person name="Haft D.H."/>
            <person name="Selengut J.D."/>
            <person name="Sanka R."/>
            <person name="DePew J."/>
            <person name="Purushe J."/>
            <person name="Matthias M.A."/>
            <person name="Vinetz J.M."/>
            <person name="Sutton G.G."/>
            <person name="Nierman W.C."/>
            <person name="Fouts D.E."/>
        </authorList>
    </citation>
    <scope>NUCLEOTIDE SEQUENCE [LARGE SCALE GENOMIC DNA]</scope>
    <source>
        <strain evidence="2 3">HAI1536</strain>
    </source>
</reference>
<dbReference type="EMBL" id="AKWD02000020">
    <property type="protein sequence ID" value="EMO54802.1"/>
    <property type="molecule type" value="Genomic_DNA"/>
</dbReference>
<proteinExistence type="predicted"/>
<gene>
    <name evidence="2" type="ORF">LEP1GSC172_4326</name>
</gene>
<name>M6VBG9_9LEPT</name>
<dbReference type="AlphaFoldDB" id="M6VBG9"/>
<protein>
    <submittedName>
        <fullName evidence="2">Uncharacterized protein</fullName>
    </submittedName>
</protein>
<organism evidence="2 3">
    <name type="scientific">Leptospira noguchii</name>
    <dbReference type="NCBI Taxonomy" id="28182"/>
    <lineage>
        <taxon>Bacteria</taxon>
        <taxon>Pseudomonadati</taxon>
        <taxon>Spirochaetota</taxon>
        <taxon>Spirochaetia</taxon>
        <taxon>Leptospirales</taxon>
        <taxon>Leptospiraceae</taxon>
        <taxon>Leptospira</taxon>
    </lineage>
</organism>
<dbReference type="Proteomes" id="UP000012112">
    <property type="component" value="Unassembled WGS sequence"/>
</dbReference>
<comment type="caution">
    <text evidence="2">The sequence shown here is derived from an EMBL/GenBank/DDBJ whole genome shotgun (WGS) entry which is preliminary data.</text>
</comment>
<evidence type="ECO:0000256" key="1">
    <source>
        <dbReference type="SAM" id="MobiDB-lite"/>
    </source>
</evidence>
<accession>M6VBG9</accession>
<feature type="region of interest" description="Disordered" evidence="1">
    <location>
        <begin position="29"/>
        <end position="52"/>
    </location>
</feature>